<keyword evidence="4 8" id="KW-1133">Transmembrane helix</keyword>
<keyword evidence="2" id="KW-1003">Cell membrane</keyword>
<dbReference type="GO" id="GO:0005886">
    <property type="term" value="C:plasma membrane"/>
    <property type="evidence" value="ECO:0007669"/>
    <property type="project" value="UniProtKB-SubCell"/>
</dbReference>
<dbReference type="GO" id="GO:0022857">
    <property type="term" value="F:transmembrane transporter activity"/>
    <property type="evidence" value="ECO:0007669"/>
    <property type="project" value="TreeGrafter"/>
</dbReference>
<dbReference type="RefSeq" id="WP_343061904.1">
    <property type="nucleotide sequence ID" value="NZ_JACHMJ010000001.1"/>
</dbReference>
<evidence type="ECO:0000313" key="11">
    <source>
        <dbReference type="EMBL" id="MBB5842806.1"/>
    </source>
</evidence>
<feature type="compositionally biased region" description="Basic and acidic residues" evidence="7">
    <location>
        <begin position="12"/>
        <end position="37"/>
    </location>
</feature>
<keyword evidence="5 8" id="KW-0472">Membrane</keyword>
<evidence type="ECO:0000256" key="7">
    <source>
        <dbReference type="SAM" id="MobiDB-lite"/>
    </source>
</evidence>
<dbReference type="InterPro" id="IPR003838">
    <property type="entry name" value="ABC3_permease_C"/>
</dbReference>
<evidence type="ECO:0000256" key="3">
    <source>
        <dbReference type="ARBA" id="ARBA00022692"/>
    </source>
</evidence>
<evidence type="ECO:0000256" key="5">
    <source>
        <dbReference type="ARBA" id="ARBA00023136"/>
    </source>
</evidence>
<dbReference type="InterPro" id="IPR025857">
    <property type="entry name" value="MacB_PCD"/>
</dbReference>
<name>A0A841AM64_9MICO</name>
<evidence type="ECO:0000256" key="4">
    <source>
        <dbReference type="ARBA" id="ARBA00022989"/>
    </source>
</evidence>
<keyword evidence="3 8" id="KW-0812">Transmembrane</keyword>
<comment type="similarity">
    <text evidence="6">Belongs to the ABC-4 integral membrane protein family.</text>
</comment>
<evidence type="ECO:0000256" key="2">
    <source>
        <dbReference type="ARBA" id="ARBA00022475"/>
    </source>
</evidence>
<feature type="domain" description="MacB-like periplasmic core" evidence="10">
    <location>
        <begin position="69"/>
        <end position="239"/>
    </location>
</feature>
<gene>
    <name evidence="11" type="ORF">HD599_001129</name>
</gene>
<keyword evidence="12" id="KW-1185">Reference proteome</keyword>
<accession>A0A841AM64</accession>
<evidence type="ECO:0000256" key="8">
    <source>
        <dbReference type="SAM" id="Phobius"/>
    </source>
</evidence>
<evidence type="ECO:0000259" key="10">
    <source>
        <dbReference type="Pfam" id="PF12704"/>
    </source>
</evidence>
<feature type="transmembrane region" description="Helical" evidence="8">
    <location>
        <begin position="365"/>
        <end position="391"/>
    </location>
</feature>
<evidence type="ECO:0000256" key="1">
    <source>
        <dbReference type="ARBA" id="ARBA00004651"/>
    </source>
</evidence>
<dbReference type="AlphaFoldDB" id="A0A841AM64"/>
<dbReference type="Pfam" id="PF12704">
    <property type="entry name" value="MacB_PCD"/>
    <property type="match status" value="1"/>
</dbReference>
<comment type="caution">
    <text evidence="11">The sequence shown here is derived from an EMBL/GenBank/DDBJ whole genome shotgun (WGS) entry which is preliminary data.</text>
</comment>
<dbReference type="PANTHER" id="PTHR30572:SF4">
    <property type="entry name" value="ABC TRANSPORTER PERMEASE YTRF"/>
    <property type="match status" value="1"/>
</dbReference>
<dbReference type="Pfam" id="PF02687">
    <property type="entry name" value="FtsX"/>
    <property type="match status" value="1"/>
</dbReference>
<evidence type="ECO:0000313" key="12">
    <source>
        <dbReference type="Proteomes" id="UP000536685"/>
    </source>
</evidence>
<reference evidence="11 12" key="1">
    <citation type="submission" date="2020-08" db="EMBL/GenBank/DDBJ databases">
        <title>Sequencing the genomes of 1000 actinobacteria strains.</title>
        <authorList>
            <person name="Klenk H.-P."/>
        </authorList>
    </citation>
    <scope>NUCLEOTIDE SEQUENCE [LARGE SCALE GENOMIC DNA]</scope>
    <source>
        <strain evidence="11 12">DSM 105784</strain>
    </source>
</reference>
<protein>
    <submittedName>
        <fullName evidence="11">Putative ABC transport system permease protein</fullName>
    </submittedName>
</protein>
<feature type="region of interest" description="Disordered" evidence="7">
    <location>
        <begin position="1"/>
        <end position="37"/>
    </location>
</feature>
<feature type="transmembrane region" description="Helical" evidence="8">
    <location>
        <begin position="411"/>
        <end position="439"/>
    </location>
</feature>
<dbReference type="PANTHER" id="PTHR30572">
    <property type="entry name" value="MEMBRANE COMPONENT OF TRANSPORTER-RELATED"/>
    <property type="match status" value="1"/>
</dbReference>
<sequence>MSENESPGTEVAQRETRVVKRSRVKEPRITEPRVGHPRDRMPRGSWFSGLVGAVVEAWAELRIHKTRVLLSLIGVAVAVTAITAVVGVGAIAQQALTETSERQSGRPALISVSAYNEQTGATPTTEEMTAAFGSTAERYSVDYVSRVAYSNLRVQFVDGVQDVQAQAVDVPFATMHRLTIDNGSWFTDADEERLAPAVIVNENFWQRLGSPDLRTHPTVDLLGDGTTTAVVTGVLPVQPYDDYPRMMILFSAFERVGTLDPEMGGSVNYELWVPPEISDELTPLLQRDVQGALGEGYTAQAYRNDYLSYETGDPLLPFKLVIGGVAVLVLFLGALGLVNISLVTVRQRVREIGIRRSFGATAGRVFFAVMMESVVATLAAGVVGVTLAILIVQNPWVREQVGQGVEDLPAFPIEAAIIGLAASAGVGALAGLLPALVAVRVKVIDAIRY</sequence>
<organism evidence="11 12">
    <name type="scientific">Conyzicola lurida</name>
    <dbReference type="NCBI Taxonomy" id="1172621"/>
    <lineage>
        <taxon>Bacteria</taxon>
        <taxon>Bacillati</taxon>
        <taxon>Actinomycetota</taxon>
        <taxon>Actinomycetes</taxon>
        <taxon>Micrococcales</taxon>
        <taxon>Microbacteriaceae</taxon>
        <taxon>Conyzicola</taxon>
    </lineage>
</organism>
<feature type="domain" description="ABC3 transporter permease C-terminal" evidence="9">
    <location>
        <begin position="325"/>
        <end position="440"/>
    </location>
</feature>
<feature type="transmembrane region" description="Helical" evidence="8">
    <location>
        <begin position="68"/>
        <end position="92"/>
    </location>
</feature>
<evidence type="ECO:0000256" key="6">
    <source>
        <dbReference type="ARBA" id="ARBA00038076"/>
    </source>
</evidence>
<proteinExistence type="inferred from homology"/>
<comment type="subcellular location">
    <subcellularLocation>
        <location evidence="1">Cell membrane</location>
        <topology evidence="1">Multi-pass membrane protein</topology>
    </subcellularLocation>
</comment>
<evidence type="ECO:0000259" key="9">
    <source>
        <dbReference type="Pfam" id="PF02687"/>
    </source>
</evidence>
<dbReference type="Proteomes" id="UP000536685">
    <property type="component" value="Unassembled WGS sequence"/>
</dbReference>
<dbReference type="EMBL" id="JACHMJ010000001">
    <property type="protein sequence ID" value="MBB5842806.1"/>
    <property type="molecule type" value="Genomic_DNA"/>
</dbReference>
<dbReference type="InterPro" id="IPR050250">
    <property type="entry name" value="Macrolide_Exporter_MacB"/>
</dbReference>
<feature type="transmembrane region" description="Helical" evidence="8">
    <location>
        <begin position="320"/>
        <end position="345"/>
    </location>
</feature>